<evidence type="ECO:0000256" key="9">
    <source>
        <dbReference type="ARBA" id="ARBA00022840"/>
    </source>
</evidence>
<dbReference type="InterPro" id="IPR005467">
    <property type="entry name" value="His_kinase_dom"/>
</dbReference>
<evidence type="ECO:0000259" key="16">
    <source>
        <dbReference type="PROSITE" id="PS50109"/>
    </source>
</evidence>
<dbReference type="PRINTS" id="PR00344">
    <property type="entry name" value="BCTRLSENSOR"/>
</dbReference>
<evidence type="ECO:0000256" key="1">
    <source>
        <dbReference type="ARBA" id="ARBA00000085"/>
    </source>
</evidence>
<evidence type="ECO:0000256" key="14">
    <source>
        <dbReference type="SAM" id="Coils"/>
    </source>
</evidence>
<comment type="catalytic activity">
    <reaction evidence="1">
        <text>ATP + protein L-histidine = ADP + protein N-phospho-L-histidine.</text>
        <dbReference type="EC" id="2.7.13.3"/>
    </reaction>
</comment>
<dbReference type="Gene3D" id="3.30.565.10">
    <property type="entry name" value="Histidine kinase-like ATPase, C-terminal domain"/>
    <property type="match status" value="1"/>
</dbReference>
<dbReference type="PANTHER" id="PTHR47628:SF1">
    <property type="entry name" value="ALIPHATIC AMIDASE EXPRESSION-REGULATING PROTEIN"/>
    <property type="match status" value="1"/>
</dbReference>
<dbReference type="Gene3D" id="3.40.50.2300">
    <property type="match status" value="2"/>
</dbReference>
<dbReference type="SMART" id="SM00304">
    <property type="entry name" value="HAMP"/>
    <property type="match status" value="1"/>
</dbReference>
<comment type="similarity">
    <text evidence="3">In the N-terminal section; belongs to the phytochrome family.</text>
</comment>
<keyword evidence="12" id="KW-0131">Cell cycle</keyword>
<feature type="domain" description="HAMP" evidence="17">
    <location>
        <begin position="481"/>
        <end position="533"/>
    </location>
</feature>
<evidence type="ECO:0000256" key="3">
    <source>
        <dbReference type="ARBA" id="ARBA00006402"/>
    </source>
</evidence>
<dbReference type="GO" id="GO:0000155">
    <property type="term" value="F:phosphorelay sensor kinase activity"/>
    <property type="evidence" value="ECO:0007669"/>
    <property type="project" value="InterPro"/>
</dbReference>
<dbReference type="SUPFAM" id="SSF158472">
    <property type="entry name" value="HAMP domain-like"/>
    <property type="match status" value="1"/>
</dbReference>
<keyword evidence="11 15" id="KW-0472">Membrane</keyword>
<evidence type="ECO:0000256" key="11">
    <source>
        <dbReference type="ARBA" id="ARBA00023136"/>
    </source>
</evidence>
<keyword evidence="14" id="KW-0175">Coiled coil</keyword>
<keyword evidence="5" id="KW-0597">Phosphoprotein</keyword>
<feature type="domain" description="Histidine kinase" evidence="16">
    <location>
        <begin position="562"/>
        <end position="790"/>
    </location>
</feature>
<dbReference type="Pfam" id="PF02518">
    <property type="entry name" value="HATPase_c"/>
    <property type="match status" value="1"/>
</dbReference>
<dbReference type="Pfam" id="PF00672">
    <property type="entry name" value="HAMP"/>
    <property type="match status" value="1"/>
</dbReference>
<dbReference type="Gene3D" id="6.10.340.10">
    <property type="match status" value="1"/>
</dbReference>
<dbReference type="InterPro" id="IPR003594">
    <property type="entry name" value="HATPase_dom"/>
</dbReference>
<dbReference type="PANTHER" id="PTHR47628">
    <property type="match status" value="1"/>
</dbReference>
<dbReference type="InterPro" id="IPR017777">
    <property type="entry name" value="ABC_urea-bd_UrtA"/>
</dbReference>
<dbReference type="SMART" id="SM00387">
    <property type="entry name" value="HATPase_c"/>
    <property type="match status" value="1"/>
</dbReference>
<evidence type="ECO:0000256" key="5">
    <source>
        <dbReference type="ARBA" id="ARBA00022553"/>
    </source>
</evidence>
<dbReference type="Pfam" id="PF13433">
    <property type="entry name" value="Peripla_BP_5"/>
    <property type="match status" value="1"/>
</dbReference>
<dbReference type="SUPFAM" id="SSF53822">
    <property type="entry name" value="Periplasmic binding protein-like I"/>
    <property type="match status" value="1"/>
</dbReference>
<keyword evidence="8" id="KW-0418">Kinase</keyword>
<evidence type="ECO:0000313" key="18">
    <source>
        <dbReference type="EMBL" id="MBE9039216.1"/>
    </source>
</evidence>
<dbReference type="InterPro" id="IPR003660">
    <property type="entry name" value="HAMP_dom"/>
</dbReference>
<keyword evidence="15" id="KW-0812">Transmembrane</keyword>
<dbReference type="SMART" id="SM00388">
    <property type="entry name" value="HisKA"/>
    <property type="match status" value="1"/>
</dbReference>
<evidence type="ECO:0000256" key="10">
    <source>
        <dbReference type="ARBA" id="ARBA00023012"/>
    </source>
</evidence>
<evidence type="ECO:0000313" key="19">
    <source>
        <dbReference type="Proteomes" id="UP000621799"/>
    </source>
</evidence>
<dbReference type="CDD" id="cd06355">
    <property type="entry name" value="PBP1_FmdD-like"/>
    <property type="match status" value="1"/>
</dbReference>
<keyword evidence="7" id="KW-0547">Nucleotide-binding</keyword>
<dbReference type="CDD" id="cd16922">
    <property type="entry name" value="HATPase_EvgS-ArcB-TorS-like"/>
    <property type="match status" value="1"/>
</dbReference>
<dbReference type="FunFam" id="3.30.565.10:FF:000010">
    <property type="entry name" value="Sensor histidine kinase RcsC"/>
    <property type="match status" value="1"/>
</dbReference>
<evidence type="ECO:0000256" key="15">
    <source>
        <dbReference type="SAM" id="Phobius"/>
    </source>
</evidence>
<proteinExistence type="inferred from homology"/>
<dbReference type="PROSITE" id="PS50885">
    <property type="entry name" value="HAMP"/>
    <property type="match status" value="1"/>
</dbReference>
<dbReference type="Gene3D" id="1.10.287.130">
    <property type="match status" value="1"/>
</dbReference>
<dbReference type="InterPro" id="IPR028082">
    <property type="entry name" value="Peripla_BP_I"/>
</dbReference>
<dbReference type="GO" id="GO:0005524">
    <property type="term" value="F:ATP binding"/>
    <property type="evidence" value="ECO:0007669"/>
    <property type="project" value="UniProtKB-KW"/>
</dbReference>
<sequence length="795" mass="86664">MSSSHRPSFPDVDLANSPVKVGILHSLSGTMALGEAALKDGTQLAIDQINSAGGVLGRPLQPTIEDGASDMQIFARLARKLLQEEQVRVVFGCSTSSSRKAVLPQFERANALLFYPVAYEGFERSKNIIYTGAAPNQYIVPAIEYLLDGGKRKFFAIGAEGIFARSINRIIQAQLAARGVEWVGQIYVPLGSTDLEATIAHIKATQPDVILNALAGASNFAFFHHLSIASQSAGFASVMSFRLTEEEIRHIGAEYLAGHLIASSYFQTVDTPQNRQFVAAYQAKYGSERVVGDAIATAYSNVYLWKKAVEKAGSFDVDRVRAAMGYLEWRTPGGKAKLDRATGHTRKIARIGRVRADGQIEEIWRSQRPITPDPFLKTYPWAVGISPKGFLGEVRWSLMGLFVALVGLATISTGVGWSASQQLERSMKLLVRSLPSNPTPGSLTKQEAKKAIDAADRTQSWLLVLLVSSLLMMPIALVVVFRITQALSLLRQKAQLLASGDFSARSPIVSGNEIGVLSAALNTMAQQVNTLLKNLEVRGRELEAAKEVAEAANRAKNQFLANMSHELRTPLNAIIGYSDLLQDEVAVLGGDEVRDLQTINRAGRHLLALIEDILDISKIEAGTMELSIETFDVSQLVDEVVTTLRPTIAQNQNTLTVNCAANLGTMQADSRKVRQILLNLLDNATKFTKAGTITLNVWRSEASEPKLETNTPEFLVFSVTDTGIGMNPQQQSYLFEAFTQADTSLARQYGGMGLGLAICQNFCRMLGGRITVESEIDRGSTFTAYLRDGFSNPEK</sequence>
<keyword evidence="15" id="KW-1133">Transmembrane helix</keyword>
<dbReference type="RefSeq" id="WP_264319479.1">
    <property type="nucleotide sequence ID" value="NZ_JADEXN010000002.1"/>
</dbReference>
<dbReference type="CDD" id="cd00082">
    <property type="entry name" value="HisKA"/>
    <property type="match status" value="1"/>
</dbReference>
<evidence type="ECO:0000256" key="6">
    <source>
        <dbReference type="ARBA" id="ARBA00022679"/>
    </source>
</evidence>
<dbReference type="InterPro" id="IPR036097">
    <property type="entry name" value="HisK_dim/P_sf"/>
</dbReference>
<dbReference type="Pfam" id="PF00512">
    <property type="entry name" value="HisKA"/>
    <property type="match status" value="1"/>
</dbReference>
<dbReference type="InterPro" id="IPR003661">
    <property type="entry name" value="HisK_dim/P_dom"/>
</dbReference>
<feature type="transmembrane region" description="Helical" evidence="15">
    <location>
        <begin position="396"/>
        <end position="419"/>
    </location>
</feature>
<dbReference type="CDD" id="cd06225">
    <property type="entry name" value="HAMP"/>
    <property type="match status" value="1"/>
</dbReference>
<evidence type="ECO:0000256" key="8">
    <source>
        <dbReference type="ARBA" id="ARBA00022777"/>
    </source>
</evidence>
<evidence type="ECO:0000256" key="2">
    <source>
        <dbReference type="ARBA" id="ARBA00004370"/>
    </source>
</evidence>
<comment type="caution">
    <text evidence="18">The sequence shown here is derived from an EMBL/GenBank/DDBJ whole genome shotgun (WGS) entry which is preliminary data.</text>
</comment>
<organism evidence="18 19">
    <name type="scientific">Zarconia navalis LEGE 11467</name>
    <dbReference type="NCBI Taxonomy" id="1828826"/>
    <lineage>
        <taxon>Bacteria</taxon>
        <taxon>Bacillati</taxon>
        <taxon>Cyanobacteriota</taxon>
        <taxon>Cyanophyceae</taxon>
        <taxon>Oscillatoriophycideae</taxon>
        <taxon>Oscillatoriales</taxon>
        <taxon>Oscillatoriales incertae sedis</taxon>
        <taxon>Zarconia</taxon>
        <taxon>Zarconia navalis</taxon>
    </lineage>
</organism>
<comment type="subcellular location">
    <subcellularLocation>
        <location evidence="2">Membrane</location>
    </subcellularLocation>
</comment>
<dbReference type="SUPFAM" id="SSF47384">
    <property type="entry name" value="Homodimeric domain of signal transducing histidine kinase"/>
    <property type="match status" value="1"/>
</dbReference>
<dbReference type="EC" id="2.7.13.3" evidence="4"/>
<keyword evidence="9" id="KW-0067">ATP-binding</keyword>
<evidence type="ECO:0000256" key="4">
    <source>
        <dbReference type="ARBA" id="ARBA00012438"/>
    </source>
</evidence>
<name>A0A928VSA9_9CYAN</name>
<dbReference type="SUPFAM" id="SSF55874">
    <property type="entry name" value="ATPase domain of HSP90 chaperone/DNA topoisomerase II/histidine kinase"/>
    <property type="match status" value="1"/>
</dbReference>
<dbReference type="InterPro" id="IPR036890">
    <property type="entry name" value="HATPase_C_sf"/>
</dbReference>
<gene>
    <name evidence="18" type="ORF">IQ235_00200</name>
</gene>
<dbReference type="AlphaFoldDB" id="A0A928VSA9"/>
<keyword evidence="10" id="KW-0902">Two-component regulatory system</keyword>
<dbReference type="GO" id="GO:0016020">
    <property type="term" value="C:membrane"/>
    <property type="evidence" value="ECO:0007669"/>
    <property type="project" value="UniProtKB-SubCell"/>
</dbReference>
<accession>A0A928VSA9</accession>
<evidence type="ECO:0000259" key="17">
    <source>
        <dbReference type="PROSITE" id="PS50885"/>
    </source>
</evidence>
<dbReference type="PROSITE" id="PS50109">
    <property type="entry name" value="HIS_KIN"/>
    <property type="match status" value="1"/>
</dbReference>
<protein>
    <recommendedName>
        <fullName evidence="13">Circadian input-output histidine kinase CikA</fullName>
        <ecNumber evidence="4">2.7.13.3</ecNumber>
    </recommendedName>
</protein>
<evidence type="ECO:0000256" key="7">
    <source>
        <dbReference type="ARBA" id="ARBA00022741"/>
    </source>
</evidence>
<evidence type="ECO:0000256" key="13">
    <source>
        <dbReference type="ARBA" id="ARBA00074306"/>
    </source>
</evidence>
<reference evidence="18" key="1">
    <citation type="submission" date="2020-10" db="EMBL/GenBank/DDBJ databases">
        <authorList>
            <person name="Castelo-Branco R."/>
            <person name="Eusebio N."/>
            <person name="Adriana R."/>
            <person name="Vieira A."/>
            <person name="Brugerolle De Fraissinette N."/>
            <person name="Rezende De Castro R."/>
            <person name="Schneider M.P."/>
            <person name="Vasconcelos V."/>
            <person name="Leao P.N."/>
        </authorList>
    </citation>
    <scope>NUCLEOTIDE SEQUENCE</scope>
    <source>
        <strain evidence="18">LEGE 11467</strain>
    </source>
</reference>
<dbReference type="EMBL" id="JADEXN010000002">
    <property type="protein sequence ID" value="MBE9039216.1"/>
    <property type="molecule type" value="Genomic_DNA"/>
</dbReference>
<keyword evidence="19" id="KW-1185">Reference proteome</keyword>
<dbReference type="InterPro" id="IPR004358">
    <property type="entry name" value="Sig_transdc_His_kin-like_C"/>
</dbReference>
<feature type="coiled-coil region" evidence="14">
    <location>
        <begin position="525"/>
        <end position="562"/>
    </location>
</feature>
<dbReference type="Proteomes" id="UP000621799">
    <property type="component" value="Unassembled WGS sequence"/>
</dbReference>
<feature type="transmembrane region" description="Helical" evidence="15">
    <location>
        <begin position="460"/>
        <end position="483"/>
    </location>
</feature>
<keyword evidence="6" id="KW-0808">Transferase</keyword>
<dbReference type="FunFam" id="1.10.287.130:FF:000038">
    <property type="entry name" value="Sensory transduction histidine kinase"/>
    <property type="match status" value="1"/>
</dbReference>
<evidence type="ECO:0000256" key="12">
    <source>
        <dbReference type="ARBA" id="ARBA00023306"/>
    </source>
</evidence>